<evidence type="ECO:0000313" key="3">
    <source>
        <dbReference type="Proteomes" id="UP001153076"/>
    </source>
</evidence>
<protein>
    <submittedName>
        <fullName evidence="2">Uncharacterized protein</fullName>
    </submittedName>
</protein>
<comment type="caution">
    <text evidence="2">The sequence shown here is derived from an EMBL/GenBank/DDBJ whole genome shotgun (WGS) entry which is preliminary data.</text>
</comment>
<organism evidence="2 3">
    <name type="scientific">Carnegiea gigantea</name>
    <dbReference type="NCBI Taxonomy" id="171969"/>
    <lineage>
        <taxon>Eukaryota</taxon>
        <taxon>Viridiplantae</taxon>
        <taxon>Streptophyta</taxon>
        <taxon>Embryophyta</taxon>
        <taxon>Tracheophyta</taxon>
        <taxon>Spermatophyta</taxon>
        <taxon>Magnoliopsida</taxon>
        <taxon>eudicotyledons</taxon>
        <taxon>Gunneridae</taxon>
        <taxon>Pentapetalae</taxon>
        <taxon>Caryophyllales</taxon>
        <taxon>Cactineae</taxon>
        <taxon>Cactaceae</taxon>
        <taxon>Cactoideae</taxon>
        <taxon>Echinocereeae</taxon>
        <taxon>Carnegiea</taxon>
    </lineage>
</organism>
<dbReference type="EMBL" id="JAKOGI010001952">
    <property type="protein sequence ID" value="KAJ8423477.1"/>
    <property type="molecule type" value="Genomic_DNA"/>
</dbReference>
<feature type="compositionally biased region" description="Polar residues" evidence="1">
    <location>
        <begin position="188"/>
        <end position="199"/>
    </location>
</feature>
<gene>
    <name evidence="2" type="ORF">Cgig2_013520</name>
</gene>
<feature type="region of interest" description="Disordered" evidence="1">
    <location>
        <begin position="85"/>
        <end position="199"/>
    </location>
</feature>
<evidence type="ECO:0000313" key="2">
    <source>
        <dbReference type="EMBL" id="KAJ8423477.1"/>
    </source>
</evidence>
<keyword evidence="3" id="KW-1185">Reference proteome</keyword>
<feature type="region of interest" description="Disordered" evidence="1">
    <location>
        <begin position="1"/>
        <end position="31"/>
    </location>
</feature>
<feature type="compositionally biased region" description="Basic and acidic residues" evidence="1">
    <location>
        <begin position="164"/>
        <end position="178"/>
    </location>
</feature>
<dbReference type="OrthoDB" id="1939467at2759"/>
<proteinExistence type="predicted"/>
<accession>A0A9Q1GQ98</accession>
<reference evidence="2" key="1">
    <citation type="submission" date="2022-04" db="EMBL/GenBank/DDBJ databases">
        <title>Carnegiea gigantea Genome sequencing and assembly v2.</title>
        <authorList>
            <person name="Copetti D."/>
            <person name="Sanderson M.J."/>
            <person name="Burquez A."/>
            <person name="Wojciechowski M.F."/>
        </authorList>
    </citation>
    <scope>NUCLEOTIDE SEQUENCE</scope>
    <source>
        <strain evidence="2">SGP5-SGP5p</strain>
        <tissue evidence="2">Aerial part</tissue>
    </source>
</reference>
<name>A0A9Q1GQ98_9CARY</name>
<dbReference type="AlphaFoldDB" id="A0A9Q1GQ98"/>
<evidence type="ECO:0000256" key="1">
    <source>
        <dbReference type="SAM" id="MobiDB-lite"/>
    </source>
</evidence>
<dbReference type="Proteomes" id="UP001153076">
    <property type="component" value="Unassembled WGS sequence"/>
</dbReference>
<sequence>MWRGRGEPPKGSKQSHTPPELPVKEREDPEFEVETYLSEHGVSNWYTDAISVEKEDSVVAYNLGGCYWGRVVCTIEKRKCRRRVEKEATLVSSSTSSSSASDDDGSAFEVAGEAMGNLSSNTSLSLEPEKSGSSEEVEMPKLQSKQAHDKGGSRSCHVRRPKKRGDGACDRITVEESARQTPRRCSLKSDNVQGKGNQQEKLAIEGTMWGPVLTYKPFVMDRHLVWALVESWVPKMKSFRIGRRKVPFSVYDVTSLTGLPATGRHVTFEEGQGTCEVEEVMKAAINDHLARERARRWTDRPDMRMYRNYISIIVDLCKENNTLERLGLFTKLYALLVMSGLLFP</sequence>
<feature type="compositionally biased region" description="Basic and acidic residues" evidence="1">
    <location>
        <begin position="1"/>
        <end position="10"/>
    </location>
</feature>